<dbReference type="Proteomes" id="UP001301958">
    <property type="component" value="Unassembled WGS sequence"/>
</dbReference>
<name>A0AAN7GZ96_9PEZI</name>
<dbReference type="SUPFAM" id="SSF48403">
    <property type="entry name" value="Ankyrin repeat"/>
    <property type="match status" value="1"/>
</dbReference>
<feature type="repeat" description="ANK" evidence="3">
    <location>
        <begin position="314"/>
        <end position="346"/>
    </location>
</feature>
<sequence>MQAWELLNQNVGYSHDGYYGTLSQDPDGPYNAPPDYAVTKKLNAEGGNPGGVELRWTDLLALAVNHGDIDVARLVLFYGAYTFSNVLSVIAHENNSAEMVRLLLLHLTDKTLKADLLTKTYREGKCPRLIEGFLKMDYRAIEAQIDGLKSLQFACRHGHSRIAELLLEYGANTLVEGDGLGTLLHLAAEQGSVDIVSLLFRFQEELKFDKRDNGGFRKTPLHIACHNGHEEVLKSLIAHGANVNASIANDGSETALHIATKQNRVEIVSTLLQHGADTEHKMALHLAAETGNVEITKLLLDNMNRRKIDSIAMYQRTPLMLALLKHHIPVMQLLIDRGAEFDTMDVNGNTLLDHVVDGSTEDLNLVRFLPDNLDVSLFENFNERKMTPLGVAAFEGKVNVLKLVFEKYGSVDVDFKNEHGRTTLHFAAIYGERGAMEVLINHEADINAKDNDGWTPLHYAYGSFQSAAGPSRAEVAEFLLEKGSCS</sequence>
<reference evidence="4" key="2">
    <citation type="submission" date="2023-05" db="EMBL/GenBank/DDBJ databases">
        <authorList>
            <consortium name="Lawrence Berkeley National Laboratory"/>
            <person name="Steindorff A."/>
            <person name="Hensen N."/>
            <person name="Bonometti L."/>
            <person name="Westerberg I."/>
            <person name="Brannstrom I.O."/>
            <person name="Guillou S."/>
            <person name="Cros-Aarteil S."/>
            <person name="Calhoun S."/>
            <person name="Haridas S."/>
            <person name="Kuo A."/>
            <person name="Mondo S."/>
            <person name="Pangilinan J."/>
            <person name="Riley R."/>
            <person name="Labutti K."/>
            <person name="Andreopoulos B."/>
            <person name="Lipzen A."/>
            <person name="Chen C."/>
            <person name="Yanf M."/>
            <person name="Daum C."/>
            <person name="Ng V."/>
            <person name="Clum A."/>
            <person name="Ohm R."/>
            <person name="Martin F."/>
            <person name="Silar P."/>
            <person name="Natvig D."/>
            <person name="Lalanne C."/>
            <person name="Gautier V."/>
            <person name="Ament-Velasquez S.L."/>
            <person name="Kruys A."/>
            <person name="Hutchinson M.I."/>
            <person name="Powell A.J."/>
            <person name="Barry K."/>
            <person name="Miller A.N."/>
            <person name="Grigoriev I.V."/>
            <person name="Debuchy R."/>
            <person name="Gladieux P."/>
            <person name="Thoren M.H."/>
            <person name="Johannesson H."/>
        </authorList>
    </citation>
    <scope>NUCLEOTIDE SEQUENCE</scope>
    <source>
        <strain evidence="4">CBS 990.96</strain>
    </source>
</reference>
<dbReference type="PANTHER" id="PTHR24198">
    <property type="entry name" value="ANKYRIN REPEAT AND PROTEIN KINASE DOMAIN-CONTAINING PROTEIN"/>
    <property type="match status" value="1"/>
</dbReference>
<dbReference type="PRINTS" id="PR01415">
    <property type="entry name" value="ANKYRIN"/>
</dbReference>
<dbReference type="InterPro" id="IPR002110">
    <property type="entry name" value="Ankyrin_rpt"/>
</dbReference>
<evidence type="ECO:0000313" key="4">
    <source>
        <dbReference type="EMBL" id="KAK4224014.1"/>
    </source>
</evidence>
<dbReference type="AlphaFoldDB" id="A0AAN7GZ96"/>
<evidence type="ECO:0000313" key="5">
    <source>
        <dbReference type="Proteomes" id="UP001301958"/>
    </source>
</evidence>
<feature type="repeat" description="ANK" evidence="3">
    <location>
        <begin position="216"/>
        <end position="248"/>
    </location>
</feature>
<dbReference type="EMBL" id="MU865406">
    <property type="protein sequence ID" value="KAK4224014.1"/>
    <property type="molecule type" value="Genomic_DNA"/>
</dbReference>
<organism evidence="4 5">
    <name type="scientific">Podospora fimiseda</name>
    <dbReference type="NCBI Taxonomy" id="252190"/>
    <lineage>
        <taxon>Eukaryota</taxon>
        <taxon>Fungi</taxon>
        <taxon>Dikarya</taxon>
        <taxon>Ascomycota</taxon>
        <taxon>Pezizomycotina</taxon>
        <taxon>Sordariomycetes</taxon>
        <taxon>Sordariomycetidae</taxon>
        <taxon>Sordariales</taxon>
        <taxon>Podosporaceae</taxon>
        <taxon>Podospora</taxon>
    </lineage>
</organism>
<feature type="repeat" description="ANK" evidence="3">
    <location>
        <begin position="251"/>
        <end position="283"/>
    </location>
</feature>
<comment type="caution">
    <text evidence="4">The sequence shown here is derived from an EMBL/GenBank/DDBJ whole genome shotgun (WGS) entry which is preliminary data.</text>
</comment>
<reference evidence="4" key="1">
    <citation type="journal article" date="2023" name="Mol. Phylogenet. Evol.">
        <title>Genome-scale phylogeny and comparative genomics of the fungal order Sordariales.</title>
        <authorList>
            <person name="Hensen N."/>
            <person name="Bonometti L."/>
            <person name="Westerberg I."/>
            <person name="Brannstrom I.O."/>
            <person name="Guillou S."/>
            <person name="Cros-Aarteil S."/>
            <person name="Calhoun S."/>
            <person name="Haridas S."/>
            <person name="Kuo A."/>
            <person name="Mondo S."/>
            <person name="Pangilinan J."/>
            <person name="Riley R."/>
            <person name="LaButti K."/>
            <person name="Andreopoulos B."/>
            <person name="Lipzen A."/>
            <person name="Chen C."/>
            <person name="Yan M."/>
            <person name="Daum C."/>
            <person name="Ng V."/>
            <person name="Clum A."/>
            <person name="Steindorff A."/>
            <person name="Ohm R.A."/>
            <person name="Martin F."/>
            <person name="Silar P."/>
            <person name="Natvig D.O."/>
            <person name="Lalanne C."/>
            <person name="Gautier V."/>
            <person name="Ament-Velasquez S.L."/>
            <person name="Kruys A."/>
            <person name="Hutchinson M.I."/>
            <person name="Powell A.J."/>
            <person name="Barry K."/>
            <person name="Miller A.N."/>
            <person name="Grigoriev I.V."/>
            <person name="Debuchy R."/>
            <person name="Gladieux P."/>
            <person name="Hiltunen Thoren M."/>
            <person name="Johannesson H."/>
        </authorList>
    </citation>
    <scope>NUCLEOTIDE SEQUENCE</scope>
    <source>
        <strain evidence="4">CBS 990.96</strain>
    </source>
</reference>
<dbReference type="PANTHER" id="PTHR24198:SF165">
    <property type="entry name" value="ANKYRIN REPEAT-CONTAINING PROTEIN-RELATED"/>
    <property type="match status" value="1"/>
</dbReference>
<dbReference type="InterPro" id="IPR036770">
    <property type="entry name" value="Ankyrin_rpt-contain_sf"/>
</dbReference>
<dbReference type="Gene3D" id="1.25.40.20">
    <property type="entry name" value="Ankyrin repeat-containing domain"/>
    <property type="match status" value="3"/>
</dbReference>
<dbReference type="SMART" id="SM00248">
    <property type="entry name" value="ANK"/>
    <property type="match status" value="10"/>
</dbReference>
<gene>
    <name evidence="4" type="ORF">QBC38DRAFT_424307</name>
</gene>
<evidence type="ECO:0000256" key="2">
    <source>
        <dbReference type="ARBA" id="ARBA00023043"/>
    </source>
</evidence>
<feature type="repeat" description="ANK" evidence="3">
    <location>
        <begin position="146"/>
        <end position="178"/>
    </location>
</feature>
<keyword evidence="2 3" id="KW-0040">ANK repeat</keyword>
<evidence type="ECO:0000256" key="1">
    <source>
        <dbReference type="ARBA" id="ARBA00022737"/>
    </source>
</evidence>
<keyword evidence="5" id="KW-1185">Reference proteome</keyword>
<keyword evidence="1" id="KW-0677">Repeat</keyword>
<dbReference type="Pfam" id="PF00023">
    <property type="entry name" value="Ank"/>
    <property type="match status" value="1"/>
</dbReference>
<evidence type="ECO:0000256" key="3">
    <source>
        <dbReference type="PROSITE-ProRule" id="PRU00023"/>
    </source>
</evidence>
<proteinExistence type="predicted"/>
<feature type="repeat" description="ANK" evidence="3">
    <location>
        <begin position="279"/>
        <end position="302"/>
    </location>
</feature>
<accession>A0AAN7GZ96</accession>
<protein>
    <submittedName>
        <fullName evidence="4">Ankyrin repeat-containing domain protein</fullName>
    </submittedName>
</protein>
<dbReference type="PROSITE" id="PS50088">
    <property type="entry name" value="ANK_REPEAT"/>
    <property type="match status" value="6"/>
</dbReference>
<dbReference type="PROSITE" id="PS50297">
    <property type="entry name" value="ANK_REP_REGION"/>
    <property type="match status" value="6"/>
</dbReference>
<dbReference type="Pfam" id="PF12796">
    <property type="entry name" value="Ank_2"/>
    <property type="match status" value="3"/>
</dbReference>
<feature type="repeat" description="ANK" evidence="3">
    <location>
        <begin position="419"/>
        <end position="451"/>
    </location>
</feature>